<organism evidence="1 2">
    <name type="scientific">Candidatus Nitrososphaera evergladensis SR1</name>
    <dbReference type="NCBI Taxonomy" id="1459636"/>
    <lineage>
        <taxon>Archaea</taxon>
        <taxon>Nitrososphaerota</taxon>
        <taxon>Nitrososphaeria</taxon>
        <taxon>Nitrososphaerales</taxon>
        <taxon>Nitrososphaeraceae</taxon>
        <taxon>Nitrososphaera</taxon>
    </lineage>
</organism>
<proteinExistence type="predicted"/>
<keyword evidence="2" id="KW-1185">Reference proteome</keyword>
<dbReference type="Proteomes" id="UP000028194">
    <property type="component" value="Chromosome"/>
</dbReference>
<dbReference type="KEGG" id="nev:NTE_00170"/>
<accession>A0A075MN78</accession>
<evidence type="ECO:0000313" key="1">
    <source>
        <dbReference type="EMBL" id="AIF82252.1"/>
    </source>
</evidence>
<name>A0A075MN78_9ARCH</name>
<dbReference type="EMBL" id="CP007174">
    <property type="protein sequence ID" value="AIF82252.1"/>
    <property type="molecule type" value="Genomic_DNA"/>
</dbReference>
<dbReference type="RefSeq" id="WP_148699279.1">
    <property type="nucleotide sequence ID" value="NZ_CP007174.1"/>
</dbReference>
<sequence length="66" mass="7699">MTAYTIVPHSRAYNKAFSINLYRYKGACQKCRQTINFGDIIISKSSSKNTKYYHEKCARKVMILDE</sequence>
<evidence type="ECO:0000313" key="2">
    <source>
        <dbReference type="Proteomes" id="UP000028194"/>
    </source>
</evidence>
<dbReference type="GeneID" id="41596101"/>
<dbReference type="AlphaFoldDB" id="A0A075MN78"/>
<dbReference type="HOGENOM" id="CLU_2820603_0_0_2"/>
<gene>
    <name evidence="1" type="ORF">NTE_00170</name>
</gene>
<protein>
    <submittedName>
        <fullName evidence="1">Uncharacterized protein</fullName>
    </submittedName>
</protein>
<reference evidence="1 2" key="1">
    <citation type="journal article" date="2014" name="PLoS ONE">
        <title>Genome Sequence of Candidatus Nitrososphaera evergladensis from Group I.1b Enriched from Everglades Soil Reveals Novel Genomic Features of the Ammonia-Oxidizing Archaea.</title>
        <authorList>
            <person name="Zhalnina K.V."/>
            <person name="Dias R."/>
            <person name="Leonard M.T."/>
            <person name="Dorr de Quadros P."/>
            <person name="Camargo F.A."/>
            <person name="Drew J.C."/>
            <person name="Farmerie W.G."/>
            <person name="Daroub S.H."/>
            <person name="Triplett E.W."/>
        </authorList>
    </citation>
    <scope>NUCLEOTIDE SEQUENCE [LARGE SCALE GENOMIC DNA]</scope>
    <source>
        <strain evidence="1 2">SR1</strain>
    </source>
</reference>